<proteinExistence type="predicted"/>
<keyword evidence="4" id="KW-1185">Reference proteome</keyword>
<comment type="caution">
    <text evidence="3">The sequence shown here is derived from an EMBL/GenBank/DDBJ whole genome shotgun (WGS) entry which is preliminary data.</text>
</comment>
<feature type="compositionally biased region" description="Acidic residues" evidence="1">
    <location>
        <begin position="63"/>
        <end position="99"/>
    </location>
</feature>
<keyword evidence="2" id="KW-0732">Signal</keyword>
<evidence type="ECO:0000256" key="2">
    <source>
        <dbReference type="SAM" id="SignalP"/>
    </source>
</evidence>
<organism evidence="3 4">
    <name type="scientific">Phytophthora megakarya</name>
    <dbReference type="NCBI Taxonomy" id="4795"/>
    <lineage>
        <taxon>Eukaryota</taxon>
        <taxon>Sar</taxon>
        <taxon>Stramenopiles</taxon>
        <taxon>Oomycota</taxon>
        <taxon>Peronosporomycetes</taxon>
        <taxon>Peronosporales</taxon>
        <taxon>Peronosporaceae</taxon>
        <taxon>Phytophthora</taxon>
    </lineage>
</organism>
<dbReference type="OrthoDB" id="110718at2759"/>
<protein>
    <submittedName>
        <fullName evidence="3">Uncharacterized protein</fullName>
    </submittedName>
</protein>
<reference evidence="4" key="1">
    <citation type="submission" date="2017-03" db="EMBL/GenBank/DDBJ databases">
        <title>Phytopthora megakarya and P. palmivora, two closely related causual agents of cacao black pod achieved similar genome size and gene model numbers by different mechanisms.</title>
        <authorList>
            <person name="Ali S."/>
            <person name="Shao J."/>
            <person name="Larry D.J."/>
            <person name="Kronmiller B."/>
            <person name="Shen D."/>
            <person name="Strem M.D."/>
            <person name="Melnick R.L."/>
            <person name="Guiltinan M.J."/>
            <person name="Tyler B.M."/>
            <person name="Meinhardt L.W."/>
            <person name="Bailey B.A."/>
        </authorList>
    </citation>
    <scope>NUCLEOTIDE SEQUENCE [LARGE SCALE GENOMIC DNA]</scope>
    <source>
        <strain evidence="4">zdho120</strain>
    </source>
</reference>
<evidence type="ECO:0000313" key="3">
    <source>
        <dbReference type="EMBL" id="OWZ02695.1"/>
    </source>
</evidence>
<dbReference type="Proteomes" id="UP000198211">
    <property type="component" value="Unassembled WGS sequence"/>
</dbReference>
<sequence length="643" mass="70402">MNKVIVLFFMVIFAGISSAKIITPSVWPKTSTPIATVTTADNFSDMDTTESSDQPLSRADGSTDNEDADSVEDDDSEDSVEDSSDSDDESDDDSSDSDDNGATSTFKIGSVADAISTIEPTYVNWVGTALDTSIASACYREAHIMETCPVGFDSHPPTKTCWAQCPFAYPVKCGLECIRQNDGCALEVAVKVITVVQTTLSFATMNVFGKFYKFGKGIVRATKCFKSMLSLTKSLIKFVRYQKVKDPETPSEKLLALLYQTDNIVIDMPVAVMYCLGKKVHDNIKLADRIVTTTELTLREVMRNPDAIVSSWDKFVAFMKNITLGDAVNSLSEGEITSLKSAMKSNSTCGYDMKRLLDRTWMTVAEFRKHNPEMPEDDIRVAISKSNLMLNDIPIATNNCMSELLEQTDEETAYSRRDTLRKSFSGIVDDLISSGTSSNGTYLTTKEYTFIIADKVMGLYAIWDISGTSSNGTYLTTKEYTFIIADKVMGLYAIWDMWAVGGIVSEYFQPICGPTELIGEIDDGPVEKALGMSIVQDAFNHSEGLWTKEGDGTVTITFKSVDTEDVTVNVKSGGDKVDEVDVPAGQTVTWKANVTTLAGKTLYLDRWRPGFLGLPGRGGGSLLLWVPRSTRGSLDLTAVLNVS</sequence>
<feature type="chain" id="PRO_5012104124" evidence="2">
    <location>
        <begin position="20"/>
        <end position="643"/>
    </location>
</feature>
<evidence type="ECO:0000313" key="4">
    <source>
        <dbReference type="Proteomes" id="UP000198211"/>
    </source>
</evidence>
<dbReference type="AlphaFoldDB" id="A0A225VBG3"/>
<gene>
    <name evidence="3" type="ORF">PHMEG_00025702</name>
</gene>
<accession>A0A225VBG3</accession>
<feature type="signal peptide" evidence="2">
    <location>
        <begin position="1"/>
        <end position="19"/>
    </location>
</feature>
<name>A0A225VBG3_9STRA</name>
<feature type="region of interest" description="Disordered" evidence="1">
    <location>
        <begin position="41"/>
        <end position="104"/>
    </location>
</feature>
<evidence type="ECO:0000256" key="1">
    <source>
        <dbReference type="SAM" id="MobiDB-lite"/>
    </source>
</evidence>
<feature type="compositionally biased region" description="Polar residues" evidence="1">
    <location>
        <begin position="41"/>
        <end position="55"/>
    </location>
</feature>
<dbReference type="EMBL" id="NBNE01005997">
    <property type="protein sequence ID" value="OWZ02695.1"/>
    <property type="molecule type" value="Genomic_DNA"/>
</dbReference>